<dbReference type="InterPro" id="IPR019407">
    <property type="entry name" value="CTU2"/>
</dbReference>
<dbReference type="GO" id="GO:0016783">
    <property type="term" value="F:sulfurtransferase activity"/>
    <property type="evidence" value="ECO:0007669"/>
    <property type="project" value="TreeGrafter"/>
</dbReference>
<evidence type="ECO:0008006" key="5">
    <source>
        <dbReference type="Google" id="ProtNLM"/>
    </source>
</evidence>
<dbReference type="STRING" id="5865.A7AMV0"/>
<name>A7AMV0_BABBO</name>
<dbReference type="FunCoup" id="A7AMV0">
    <property type="interactions" value="4"/>
</dbReference>
<reference evidence="3 4" key="1">
    <citation type="journal article" date="2007" name="PLoS Pathog.">
        <title>Genome sequence of Babesia bovis and comparative analysis of apicomplexan hemoprotozoa.</title>
        <authorList>
            <person name="Brayton K.A."/>
            <person name="Lau A.O.T."/>
            <person name="Herndon D.R."/>
            <person name="Hannick L."/>
            <person name="Kappmeyer L.S."/>
            <person name="Berens S.J."/>
            <person name="Bidwell S.L."/>
            <person name="Brown W.C."/>
            <person name="Crabtree J."/>
            <person name="Fadrosh D."/>
            <person name="Feldblum T."/>
            <person name="Forberger H.A."/>
            <person name="Haas B.J."/>
            <person name="Howell J.M."/>
            <person name="Khouri H."/>
            <person name="Koo H."/>
            <person name="Mann D.J."/>
            <person name="Norimine J."/>
            <person name="Paulsen I.T."/>
            <person name="Radune D."/>
            <person name="Ren Q."/>
            <person name="Smith R.K. Jr."/>
            <person name="Suarez C.E."/>
            <person name="White O."/>
            <person name="Wortman J.R."/>
            <person name="Knowles D.P. Jr."/>
            <person name="McElwain T.F."/>
            <person name="Nene V.M."/>
        </authorList>
    </citation>
    <scope>NUCLEOTIDE SEQUENCE [LARGE SCALE GENOMIC DNA]</scope>
    <source>
        <strain evidence="3">T2Bo</strain>
    </source>
</reference>
<evidence type="ECO:0000313" key="3">
    <source>
        <dbReference type="EMBL" id="EDO07884.1"/>
    </source>
</evidence>
<accession>A7AMV0</accession>
<dbReference type="Proteomes" id="UP000002173">
    <property type="component" value="Chromosome 3"/>
</dbReference>
<dbReference type="AlphaFoldDB" id="A7AMV0"/>
<dbReference type="EMBL" id="AAXT01000001">
    <property type="protein sequence ID" value="EDO07884.1"/>
    <property type="molecule type" value="Genomic_DNA"/>
</dbReference>
<organism evidence="3 4">
    <name type="scientific">Babesia bovis</name>
    <dbReference type="NCBI Taxonomy" id="5865"/>
    <lineage>
        <taxon>Eukaryota</taxon>
        <taxon>Sar</taxon>
        <taxon>Alveolata</taxon>
        <taxon>Apicomplexa</taxon>
        <taxon>Aconoidasida</taxon>
        <taxon>Piroplasmida</taxon>
        <taxon>Babesiidae</taxon>
        <taxon>Babesia</taxon>
    </lineage>
</organism>
<dbReference type="PANTHER" id="PTHR20882:SF14">
    <property type="entry name" value="CYTOPLASMIC TRNA 2-THIOLATION PROTEIN 2"/>
    <property type="match status" value="1"/>
</dbReference>
<evidence type="ECO:0000256" key="1">
    <source>
        <dbReference type="ARBA" id="ARBA00022490"/>
    </source>
</evidence>
<proteinExistence type="predicted"/>
<gene>
    <name evidence="3" type="ORF">BBOV_III003200</name>
</gene>
<evidence type="ECO:0000256" key="2">
    <source>
        <dbReference type="ARBA" id="ARBA00022694"/>
    </source>
</evidence>
<dbReference type="InterPro" id="IPR014729">
    <property type="entry name" value="Rossmann-like_a/b/a_fold"/>
</dbReference>
<keyword evidence="2" id="KW-0819">tRNA processing</keyword>
<sequence length="410" mass="45692">MSGNDGCCQGSCGTDVSSADSIDQGVNHHGVTLTKSSLCYRCGILPATLFTRKAICNSCFLEVFRRKFASNLRSHFVRKNEKKEPIIILMGGDVFSTSLLNLILERNKRRYVTAAHVPADSDTSNHLFVSDDMALNYVLSIDNYVDDNVGFASRSEQFFHHVTNVVNTLGNSSVELQKIKQTDHVNEWMILGQVTVSYIALCYFYHEEDSKCDHRCYELKEHMTTMYNSLHCDELAYSLTLLQTVNLLRYMKNHNLSTVSVFVSDTQELIVRRVLMLTCIAAGGMVAFKGSMTDANSLGDNNVIYRLLKTFSSKEVALYHRLNGLPHTSSMDLFWHSSPQSTILGCVNELVTSIASAHSSTLHNVCNVVEKLTPTSYGSTSGKRNHCLCSPWLSMPSLQGSRVLIGHRGT</sequence>
<dbReference type="Gene3D" id="3.40.50.620">
    <property type="entry name" value="HUPs"/>
    <property type="match status" value="1"/>
</dbReference>
<evidence type="ECO:0000313" key="4">
    <source>
        <dbReference type="Proteomes" id="UP000002173"/>
    </source>
</evidence>
<dbReference type="eggNOG" id="ENOG502RWM3">
    <property type="taxonomic scope" value="Eukaryota"/>
</dbReference>
<dbReference type="OMA" id="CENIAII"/>
<dbReference type="GO" id="GO:0000049">
    <property type="term" value="F:tRNA binding"/>
    <property type="evidence" value="ECO:0007669"/>
    <property type="project" value="InterPro"/>
</dbReference>
<keyword evidence="1" id="KW-0963">Cytoplasm</keyword>
<protein>
    <recommendedName>
        <fullName evidence="5">Cytoplasmic tRNA 2-thiolation protein 2</fullName>
    </recommendedName>
</protein>
<dbReference type="GO" id="GO:0005829">
    <property type="term" value="C:cytosol"/>
    <property type="evidence" value="ECO:0007669"/>
    <property type="project" value="TreeGrafter"/>
</dbReference>
<dbReference type="PANTHER" id="PTHR20882">
    <property type="entry name" value="CYTOPLASMIC TRNA 2-THIOLATION PROTEIN 2"/>
    <property type="match status" value="1"/>
</dbReference>
<dbReference type="VEuPathDB" id="PiroplasmaDB:BBOV_III003200"/>
<dbReference type="GO" id="GO:0002143">
    <property type="term" value="P:tRNA wobble position uridine thiolation"/>
    <property type="evidence" value="ECO:0007669"/>
    <property type="project" value="TreeGrafter"/>
</dbReference>
<comment type="caution">
    <text evidence="3">The sequence shown here is derived from an EMBL/GenBank/DDBJ whole genome shotgun (WGS) entry which is preliminary data.</text>
</comment>
<keyword evidence="4" id="KW-1185">Reference proteome</keyword>
<dbReference type="InParanoid" id="A7AMV0"/>